<dbReference type="Proteomes" id="UP000606974">
    <property type="component" value="Unassembled WGS sequence"/>
</dbReference>
<proteinExistence type="predicted"/>
<accession>A0A8H7E3S9</accession>
<evidence type="ECO:0000313" key="3">
    <source>
        <dbReference type="Proteomes" id="UP000606974"/>
    </source>
</evidence>
<feature type="compositionally biased region" description="Polar residues" evidence="1">
    <location>
        <begin position="31"/>
        <end position="40"/>
    </location>
</feature>
<gene>
    <name evidence="2" type="ORF">GJ744_009462</name>
</gene>
<feature type="non-terminal residue" evidence="2">
    <location>
        <position position="248"/>
    </location>
</feature>
<keyword evidence="3" id="KW-1185">Reference proteome</keyword>
<dbReference type="EMBL" id="JAACFV010000056">
    <property type="protein sequence ID" value="KAF7508317.1"/>
    <property type="molecule type" value="Genomic_DNA"/>
</dbReference>
<dbReference type="PANTHER" id="PTHR39600:SF1">
    <property type="entry name" value="PEPTIDASE INHIBITOR I78 FAMILY PROTEIN"/>
    <property type="match status" value="1"/>
</dbReference>
<reference evidence="2" key="1">
    <citation type="submission" date="2020-02" db="EMBL/GenBank/DDBJ databases">
        <authorList>
            <person name="Palmer J.M."/>
        </authorList>
    </citation>
    <scope>NUCLEOTIDE SEQUENCE</scope>
    <source>
        <strain evidence="2">EPUS1.4</strain>
        <tissue evidence="2">Thallus</tissue>
    </source>
</reference>
<feature type="region of interest" description="Disordered" evidence="1">
    <location>
        <begin position="1"/>
        <end position="41"/>
    </location>
</feature>
<comment type="caution">
    <text evidence="2">The sequence shown here is derived from an EMBL/GenBank/DDBJ whole genome shotgun (WGS) entry which is preliminary data.</text>
</comment>
<organism evidence="2 3">
    <name type="scientific">Endocarpon pusillum</name>
    <dbReference type="NCBI Taxonomy" id="364733"/>
    <lineage>
        <taxon>Eukaryota</taxon>
        <taxon>Fungi</taxon>
        <taxon>Dikarya</taxon>
        <taxon>Ascomycota</taxon>
        <taxon>Pezizomycotina</taxon>
        <taxon>Eurotiomycetes</taxon>
        <taxon>Chaetothyriomycetidae</taxon>
        <taxon>Verrucariales</taxon>
        <taxon>Verrucariaceae</taxon>
        <taxon>Endocarpon</taxon>
    </lineage>
</organism>
<protein>
    <submittedName>
        <fullName evidence="2">Uncharacterized protein</fullName>
    </submittedName>
</protein>
<dbReference type="Gene3D" id="3.30.10.10">
    <property type="entry name" value="Trypsin Inhibitor V, subunit A"/>
    <property type="match status" value="1"/>
</dbReference>
<dbReference type="OrthoDB" id="10013825at2759"/>
<dbReference type="AlphaFoldDB" id="A0A8H7E3S9"/>
<dbReference type="PANTHER" id="PTHR39600">
    <property type="entry name" value="PEPTIDASE INHIBITOR I78 FAMILY PROTEIN"/>
    <property type="match status" value="1"/>
</dbReference>
<evidence type="ECO:0000256" key="1">
    <source>
        <dbReference type="SAM" id="MobiDB-lite"/>
    </source>
</evidence>
<name>A0A8H7E3S9_9EURO</name>
<sequence>SQKEQKQNEQNEQNEQNKQMSRMSRIYTPPQKKQQSTTATAIGPADIRKGLSSDFGMAEAVAGVMSITFVVEEAFSVNVIVVGAVEGTVIDVPVVVMIGAKRSVDDGLLTAVLEVTTWLEELSSIVALEELSSIVALEDSAGLDWGLSVDEGELSLAYDWLASTAKELSSRRITSTGGGDNLQNEWMSKLMGKKLTDAASDPSSFSKKELPSNHRVVEGESMMSMDHKPDRLNVHVDQDGIVKDVKMG</sequence>
<evidence type="ECO:0000313" key="2">
    <source>
        <dbReference type="EMBL" id="KAF7508317.1"/>
    </source>
</evidence>
<feature type="compositionally biased region" description="Low complexity" evidence="1">
    <location>
        <begin position="10"/>
        <end position="19"/>
    </location>
</feature>